<keyword evidence="3" id="KW-1185">Reference proteome</keyword>
<comment type="caution">
    <text evidence="2">The sequence shown here is derived from an EMBL/GenBank/DDBJ whole genome shotgun (WGS) entry which is preliminary data.</text>
</comment>
<gene>
    <name evidence="2" type="ORF">PanWU01x14_340420</name>
</gene>
<name>A0A2P5AED7_PARAD</name>
<evidence type="ECO:0000256" key="1">
    <source>
        <dbReference type="SAM" id="MobiDB-lite"/>
    </source>
</evidence>
<reference evidence="3" key="1">
    <citation type="submission" date="2016-06" db="EMBL/GenBank/DDBJ databases">
        <title>Parallel loss of symbiosis genes in relatives of nitrogen-fixing non-legume Parasponia.</title>
        <authorList>
            <person name="Van Velzen R."/>
            <person name="Holmer R."/>
            <person name="Bu F."/>
            <person name="Rutten L."/>
            <person name="Van Zeijl A."/>
            <person name="Liu W."/>
            <person name="Santuari L."/>
            <person name="Cao Q."/>
            <person name="Sharma T."/>
            <person name="Shen D."/>
            <person name="Roswanjaya Y."/>
            <person name="Wardhani T."/>
            <person name="Kalhor M.S."/>
            <person name="Jansen J."/>
            <person name="Van den Hoogen J."/>
            <person name="Gungor B."/>
            <person name="Hartog M."/>
            <person name="Hontelez J."/>
            <person name="Verver J."/>
            <person name="Yang W.-C."/>
            <person name="Schijlen E."/>
            <person name="Repin R."/>
            <person name="Schilthuizen M."/>
            <person name="Schranz E."/>
            <person name="Heidstra R."/>
            <person name="Miyata K."/>
            <person name="Fedorova E."/>
            <person name="Kohlen W."/>
            <person name="Bisseling T."/>
            <person name="Smit S."/>
            <person name="Geurts R."/>
        </authorList>
    </citation>
    <scope>NUCLEOTIDE SEQUENCE [LARGE SCALE GENOMIC DNA]</scope>
    <source>
        <strain evidence="3">cv. WU1-14</strain>
    </source>
</reference>
<dbReference type="EMBL" id="JXTB01000637">
    <property type="protein sequence ID" value="PON34902.1"/>
    <property type="molecule type" value="Genomic_DNA"/>
</dbReference>
<accession>A0A2P5AED7</accession>
<evidence type="ECO:0000313" key="3">
    <source>
        <dbReference type="Proteomes" id="UP000237105"/>
    </source>
</evidence>
<feature type="region of interest" description="Disordered" evidence="1">
    <location>
        <begin position="44"/>
        <end position="90"/>
    </location>
</feature>
<proteinExistence type="predicted"/>
<dbReference type="AlphaFoldDB" id="A0A2P5AED7"/>
<sequence length="127" mass="13890">MYTLIRVYGSGFISLQTARVAVNLSLLGLALCPSLSLFRSETPPFPRPLGSRQSPSQPSRSLSLVDSPSPSSLESSGSTPAPRLRFSAPTEEELQLQPRLQSSSISILCFNLRLLLHEPNFPFVFCP</sequence>
<feature type="compositionally biased region" description="Low complexity" evidence="1">
    <location>
        <begin position="48"/>
        <end position="82"/>
    </location>
</feature>
<organism evidence="2 3">
    <name type="scientific">Parasponia andersonii</name>
    <name type="common">Sponia andersonii</name>
    <dbReference type="NCBI Taxonomy" id="3476"/>
    <lineage>
        <taxon>Eukaryota</taxon>
        <taxon>Viridiplantae</taxon>
        <taxon>Streptophyta</taxon>
        <taxon>Embryophyta</taxon>
        <taxon>Tracheophyta</taxon>
        <taxon>Spermatophyta</taxon>
        <taxon>Magnoliopsida</taxon>
        <taxon>eudicotyledons</taxon>
        <taxon>Gunneridae</taxon>
        <taxon>Pentapetalae</taxon>
        <taxon>rosids</taxon>
        <taxon>fabids</taxon>
        <taxon>Rosales</taxon>
        <taxon>Cannabaceae</taxon>
        <taxon>Parasponia</taxon>
    </lineage>
</organism>
<dbReference type="Proteomes" id="UP000237105">
    <property type="component" value="Unassembled WGS sequence"/>
</dbReference>
<protein>
    <submittedName>
        <fullName evidence="2">Uncharacterized protein</fullName>
    </submittedName>
</protein>
<evidence type="ECO:0000313" key="2">
    <source>
        <dbReference type="EMBL" id="PON34902.1"/>
    </source>
</evidence>